<feature type="transmembrane region" description="Helical" evidence="6">
    <location>
        <begin position="394"/>
        <end position="417"/>
    </location>
</feature>
<feature type="transmembrane region" description="Helical" evidence="6">
    <location>
        <begin position="296"/>
        <end position="318"/>
    </location>
</feature>
<feature type="domain" description="ABC3 transporter permease C-terminal" evidence="7">
    <location>
        <begin position="690"/>
        <end position="804"/>
    </location>
</feature>
<feature type="transmembrane region" description="Helical" evidence="6">
    <location>
        <begin position="438"/>
        <end position="459"/>
    </location>
</feature>
<evidence type="ECO:0008006" key="11">
    <source>
        <dbReference type="Google" id="ProtNLM"/>
    </source>
</evidence>
<reference evidence="9 10" key="1">
    <citation type="submission" date="2011-07" db="EMBL/GenBank/DDBJ databases">
        <title>The complete genome of chromosome of Emticicia oligotrophica DSM 17448.</title>
        <authorList>
            <consortium name="US DOE Joint Genome Institute (JGI-PGF)"/>
            <person name="Lucas S."/>
            <person name="Han J."/>
            <person name="Lapidus A."/>
            <person name="Bruce D."/>
            <person name="Goodwin L."/>
            <person name="Pitluck S."/>
            <person name="Peters L."/>
            <person name="Kyrpides N."/>
            <person name="Mavromatis K."/>
            <person name="Ivanova N."/>
            <person name="Ovchinnikova G."/>
            <person name="Teshima H."/>
            <person name="Detter J.C."/>
            <person name="Tapia R."/>
            <person name="Han C."/>
            <person name="Land M."/>
            <person name="Hauser L."/>
            <person name="Markowitz V."/>
            <person name="Cheng J.-F."/>
            <person name="Hugenholtz P."/>
            <person name="Woyke T."/>
            <person name="Wu D."/>
            <person name="Tindall B."/>
            <person name="Pomrenke H."/>
            <person name="Brambilla E."/>
            <person name="Klenk H.-P."/>
            <person name="Eisen J.A."/>
        </authorList>
    </citation>
    <scope>NUCLEOTIDE SEQUENCE [LARGE SCALE GENOMIC DNA]</scope>
    <source>
        <strain evidence="9 10">DSM 17448</strain>
    </source>
</reference>
<evidence type="ECO:0000256" key="2">
    <source>
        <dbReference type="ARBA" id="ARBA00022475"/>
    </source>
</evidence>
<evidence type="ECO:0000256" key="3">
    <source>
        <dbReference type="ARBA" id="ARBA00022692"/>
    </source>
</evidence>
<protein>
    <recommendedName>
        <fullName evidence="11">ABC transport system permease protein</fullName>
    </recommendedName>
</protein>
<dbReference type="Pfam" id="PF02687">
    <property type="entry name" value="FtsX"/>
    <property type="match status" value="2"/>
</dbReference>
<name>A0ABN4AN08_EMTOG</name>
<feature type="transmembrane region" description="Helical" evidence="6">
    <location>
        <begin position="353"/>
        <end position="374"/>
    </location>
</feature>
<evidence type="ECO:0000256" key="1">
    <source>
        <dbReference type="ARBA" id="ARBA00004651"/>
    </source>
</evidence>
<keyword evidence="5 6" id="KW-0472">Membrane</keyword>
<dbReference type="RefSeq" id="WP_015029409.1">
    <property type="nucleotide sequence ID" value="NC_018748.1"/>
</dbReference>
<organism evidence="9 10">
    <name type="scientific">Emticicia oligotrophica (strain DSM 17448 / CIP 109782 / MTCC 6937 / GPTSA100-15)</name>
    <dbReference type="NCBI Taxonomy" id="929562"/>
    <lineage>
        <taxon>Bacteria</taxon>
        <taxon>Pseudomonadati</taxon>
        <taxon>Bacteroidota</taxon>
        <taxon>Cytophagia</taxon>
        <taxon>Cytophagales</taxon>
        <taxon>Leadbetterellaceae</taxon>
        <taxon>Emticicia</taxon>
    </lineage>
</organism>
<dbReference type="Pfam" id="PF12704">
    <property type="entry name" value="MacB_PCD"/>
    <property type="match status" value="2"/>
</dbReference>
<keyword evidence="2" id="KW-1003">Cell membrane</keyword>
<accession>A0ABN4AN08</accession>
<evidence type="ECO:0000259" key="7">
    <source>
        <dbReference type="Pfam" id="PF02687"/>
    </source>
</evidence>
<sequence>MIRNYLKIAWRNILKNKLYSFINIFGLAIGLTCFLLITLYVVDELSYDRQFKDAERIYRINSDIKFGGAEQRMAVSSDPFGAILKKDYAEVEQYVRLYANNSRRFIKKGNEFLVENNCLHADSTLLDVFPLNIIEGDSRRILTEPNTLVISQTAAKKYFGNASALGKTLTIGINNPIEYKITAVYEDMPSNIHFQTDMFFPFKNINDYKFDNFLNHNFYTYIKLRKGVDYKEFEKKFDVVIDKYILPQAKVFMDINSMEDFKKGGNYLKYSLTPLLDIHLKSDRIYELSPNGDIQYVYIFSVVALFLLLIACINFMNLSTARSANRAKEVGIRKVMGTQRNSLIIQFMSESVLTSYLAFMIALTIAILLIPYFNDIAGKQFTIQSLFQVQYLPFLILLPMAVGVLAGYYPSFFLSSFRPIEVLKSKLNANYRRSNFRNTLVTFQFVTSLVLVISTFIIYRQLNYIQNKNLGFSKDQILVVTGTSSLRDNNHVFKEEVKKMAGVKNATFAGFLPVANSSRTDNTFSKEALFNTQNSFNMQAWEIDEDYIPTLDMKVLQGRNFSKVFSTDSSAVIINEKAAKMIGYDNPIGKKLYINNGNINDVKALTIIGVVKNFHYESMRESVGPLCFRYGKSAWVTAFKINTDEPQTLVKQIEAKWKTFAPEIPFNYHFMNESFDEMYRAEQRIGTIAMVFSLLTVFIACLGLFGLITYIAEQRTKEIGVRKVLGASVWSIVQLLSKDFLKLVCLAFLIASPLAYYAMNIWLKSFAFRTEISIWIFLGAGVVTILIAIFTVSLQSMKAALMNPIKSLKSE</sequence>
<feature type="transmembrane region" description="Helical" evidence="6">
    <location>
        <begin position="688"/>
        <end position="712"/>
    </location>
</feature>
<evidence type="ECO:0000256" key="6">
    <source>
        <dbReference type="SAM" id="Phobius"/>
    </source>
</evidence>
<evidence type="ECO:0000259" key="8">
    <source>
        <dbReference type="Pfam" id="PF12704"/>
    </source>
</evidence>
<keyword evidence="10" id="KW-1185">Reference proteome</keyword>
<dbReference type="InterPro" id="IPR050250">
    <property type="entry name" value="Macrolide_Exporter_MacB"/>
</dbReference>
<keyword evidence="3 6" id="KW-0812">Transmembrane</keyword>
<proteinExistence type="predicted"/>
<evidence type="ECO:0000256" key="5">
    <source>
        <dbReference type="ARBA" id="ARBA00023136"/>
    </source>
</evidence>
<feature type="domain" description="ABC3 transporter permease C-terminal" evidence="7">
    <location>
        <begin position="302"/>
        <end position="416"/>
    </location>
</feature>
<dbReference type="EMBL" id="CP002961">
    <property type="protein sequence ID" value="AFK03712.1"/>
    <property type="molecule type" value="Genomic_DNA"/>
</dbReference>
<dbReference type="Proteomes" id="UP000002875">
    <property type="component" value="Chromosome"/>
</dbReference>
<evidence type="ECO:0000313" key="10">
    <source>
        <dbReference type="Proteomes" id="UP000002875"/>
    </source>
</evidence>
<evidence type="ECO:0000313" key="9">
    <source>
        <dbReference type="EMBL" id="AFK03712.1"/>
    </source>
</evidence>
<feature type="domain" description="MacB-like periplasmic core" evidence="8">
    <location>
        <begin position="452"/>
        <end position="614"/>
    </location>
</feature>
<keyword evidence="4 6" id="KW-1133">Transmembrane helix</keyword>
<dbReference type="InterPro" id="IPR003838">
    <property type="entry name" value="ABC3_permease_C"/>
</dbReference>
<dbReference type="PANTHER" id="PTHR30572">
    <property type="entry name" value="MEMBRANE COMPONENT OF TRANSPORTER-RELATED"/>
    <property type="match status" value="1"/>
</dbReference>
<dbReference type="PANTHER" id="PTHR30572:SF18">
    <property type="entry name" value="ABC-TYPE MACROLIDE FAMILY EXPORT SYSTEM PERMEASE COMPONENT 2"/>
    <property type="match status" value="1"/>
</dbReference>
<feature type="domain" description="MacB-like periplasmic core" evidence="8">
    <location>
        <begin position="20"/>
        <end position="236"/>
    </location>
</feature>
<gene>
    <name evidence="9" type="ordered locus">Emtol_2576</name>
</gene>
<feature type="transmembrane region" description="Helical" evidence="6">
    <location>
        <begin position="740"/>
        <end position="762"/>
    </location>
</feature>
<feature type="transmembrane region" description="Helical" evidence="6">
    <location>
        <begin position="774"/>
        <end position="794"/>
    </location>
</feature>
<comment type="subcellular location">
    <subcellularLocation>
        <location evidence="1">Cell membrane</location>
        <topology evidence="1">Multi-pass membrane protein</topology>
    </subcellularLocation>
</comment>
<evidence type="ECO:0000256" key="4">
    <source>
        <dbReference type="ARBA" id="ARBA00022989"/>
    </source>
</evidence>
<dbReference type="InterPro" id="IPR025857">
    <property type="entry name" value="MacB_PCD"/>
</dbReference>
<feature type="transmembrane region" description="Helical" evidence="6">
    <location>
        <begin position="21"/>
        <end position="42"/>
    </location>
</feature>